<dbReference type="PANTHER" id="PTHR43555:SF1">
    <property type="entry name" value="PHOSPHORIBOSYLFORMYLGLYCINAMIDINE SYNTHASE SUBUNIT PURL"/>
    <property type="match status" value="1"/>
</dbReference>
<dbReference type="Pfam" id="PF02769">
    <property type="entry name" value="AIRS_C"/>
    <property type="match status" value="1"/>
</dbReference>
<sequence length="133" mass="14871">LRRGFGMRLDLARVPLRETGLRPWEVWVSESQERMVFEVRPRHRDALLALFRRFDVPATPLGEVVAGADETIVWDGDPVAHLRLGFRVDPAPLHRPTRSRRPAAGAAPPVPSDDLGALVEDLVLAPDRSRASR</sequence>
<dbReference type="InterPro" id="IPR010074">
    <property type="entry name" value="PRibForGlyAmidine_synth_PurL"/>
</dbReference>
<dbReference type="InterPro" id="IPR036676">
    <property type="entry name" value="PurM-like_C_sf"/>
</dbReference>
<dbReference type="GO" id="GO:0004642">
    <property type="term" value="F:phosphoribosylformylglycinamidine synthase activity"/>
    <property type="evidence" value="ECO:0007669"/>
    <property type="project" value="InterPro"/>
</dbReference>
<feature type="domain" description="PurM-like C-terminal" evidence="2">
    <location>
        <begin position="3"/>
        <end position="74"/>
    </location>
</feature>
<evidence type="ECO:0000313" key="3">
    <source>
        <dbReference type="EMBL" id="EQD64817.1"/>
    </source>
</evidence>
<feature type="region of interest" description="Disordered" evidence="1">
    <location>
        <begin position="90"/>
        <end position="114"/>
    </location>
</feature>
<dbReference type="EMBL" id="AUZY01004164">
    <property type="protein sequence ID" value="EQD64817.1"/>
    <property type="molecule type" value="Genomic_DNA"/>
</dbReference>
<dbReference type="Gene3D" id="3.90.650.10">
    <property type="entry name" value="PurM-like C-terminal domain"/>
    <property type="match status" value="1"/>
</dbReference>
<name>T1B4C9_9ZZZZ</name>
<proteinExistence type="predicted"/>
<dbReference type="GO" id="GO:0006189">
    <property type="term" value="P:'de novo' IMP biosynthetic process"/>
    <property type="evidence" value="ECO:0007669"/>
    <property type="project" value="InterPro"/>
</dbReference>
<protein>
    <submittedName>
        <fullName evidence="3">Protein containing AIR synthase related protein</fullName>
    </submittedName>
</protein>
<gene>
    <name evidence="3" type="ORF">B1B_06583</name>
</gene>
<dbReference type="InterPro" id="IPR010918">
    <property type="entry name" value="PurM-like_C_dom"/>
</dbReference>
<evidence type="ECO:0000259" key="2">
    <source>
        <dbReference type="Pfam" id="PF02769"/>
    </source>
</evidence>
<reference evidence="3" key="2">
    <citation type="journal article" date="2014" name="ISME J.">
        <title>Microbial stratification in low pH oxic and suboxic macroscopic growths along an acid mine drainage.</title>
        <authorList>
            <person name="Mendez-Garcia C."/>
            <person name="Mesa V."/>
            <person name="Sprenger R.R."/>
            <person name="Richter M."/>
            <person name="Diez M.S."/>
            <person name="Solano J."/>
            <person name="Bargiela R."/>
            <person name="Golyshina O.V."/>
            <person name="Manteca A."/>
            <person name="Ramos J.L."/>
            <person name="Gallego J.R."/>
            <person name="Llorente I."/>
            <person name="Martins Dos Santos V.A."/>
            <person name="Jensen O.N."/>
            <person name="Pelaez A.I."/>
            <person name="Sanchez J."/>
            <person name="Ferrer M."/>
        </authorList>
    </citation>
    <scope>NUCLEOTIDE SEQUENCE</scope>
</reference>
<dbReference type="SUPFAM" id="SSF56042">
    <property type="entry name" value="PurM C-terminal domain-like"/>
    <property type="match status" value="1"/>
</dbReference>
<organism evidence="3">
    <name type="scientific">mine drainage metagenome</name>
    <dbReference type="NCBI Taxonomy" id="410659"/>
    <lineage>
        <taxon>unclassified sequences</taxon>
        <taxon>metagenomes</taxon>
        <taxon>ecological metagenomes</taxon>
    </lineage>
</organism>
<accession>T1B4C9</accession>
<reference evidence="3" key="1">
    <citation type="submission" date="2013-08" db="EMBL/GenBank/DDBJ databases">
        <authorList>
            <person name="Mendez C."/>
            <person name="Richter M."/>
            <person name="Ferrer M."/>
            <person name="Sanchez J."/>
        </authorList>
    </citation>
    <scope>NUCLEOTIDE SEQUENCE</scope>
</reference>
<evidence type="ECO:0000256" key="1">
    <source>
        <dbReference type="SAM" id="MobiDB-lite"/>
    </source>
</evidence>
<comment type="caution">
    <text evidence="3">The sequence shown here is derived from an EMBL/GenBank/DDBJ whole genome shotgun (WGS) entry which is preliminary data.</text>
</comment>
<dbReference type="AlphaFoldDB" id="T1B4C9"/>
<dbReference type="PANTHER" id="PTHR43555">
    <property type="entry name" value="PHOSPHORIBOSYLFORMYLGLYCINAMIDINE SYNTHASE SUBUNIT PURL"/>
    <property type="match status" value="1"/>
</dbReference>
<feature type="non-terminal residue" evidence="3">
    <location>
        <position position="1"/>
    </location>
</feature>